<dbReference type="Pfam" id="PF00724">
    <property type="entry name" value="Oxidored_FMN"/>
    <property type="match status" value="1"/>
</dbReference>
<keyword evidence="1" id="KW-0285">Flavoprotein</keyword>
<gene>
    <name evidence="4" type="ORF">HMPREF3180_00185</name>
</gene>
<dbReference type="Proteomes" id="UP000070483">
    <property type="component" value="Unassembled WGS sequence"/>
</dbReference>
<keyword evidence="5" id="KW-1185">Reference proteome</keyword>
<protein>
    <submittedName>
        <fullName evidence="4">Oxidoreductase, FAD/FMN-binding protein</fullName>
    </submittedName>
</protein>
<sequence>MENQILFTPLKLKNGAVIKNRFLKSAMSEGMANSKTNSPNELHVNLYKKWANGGTGLLITGNVMIDRQALGEPGNVVIEDERDMEMLKKWAEAGKENNIHIWMQINHPGKQAPKSVAKESVAPSAIEIQGDLKSGFVKPRELTKDEIKNLIKRFGKAAEIAKKSGFTGVQIHGAHGYLISQFLSSADNVRNDEYGGSIENRMRFLVDVYNEMREKVGKEFPIGLKINSSDFSNNGFTEEESIIVIKKMSEIGVDLIEISGGNYENSKMLSERGNNEKVFFIDYAKKVLSLIDTPIVVTGGFKKVETMQKAIEKEKISMIGIARPIVIYPNLPNEIKEGHISSVSLERLTTGFRGLDKKLGGLIGLSYYEQQIRRLAENKPVKIHKNAWSPLLFIILYHGKNALKLRRR</sequence>
<reference evidence="5" key="1">
    <citation type="submission" date="2016-01" db="EMBL/GenBank/DDBJ databases">
        <authorList>
            <person name="Mitreva M."/>
            <person name="Pepin K.H."/>
            <person name="Mihindukulasuriya K.A."/>
            <person name="Fulton R."/>
            <person name="Fronick C."/>
            <person name="O'Laughlin M."/>
            <person name="Miner T."/>
            <person name="Herter B."/>
            <person name="Rosa B.A."/>
            <person name="Cordes M."/>
            <person name="Tomlinson C."/>
            <person name="Wollam A."/>
            <person name="Palsikar V.B."/>
            <person name="Mardis E.R."/>
            <person name="Wilson R.K."/>
        </authorList>
    </citation>
    <scope>NUCLEOTIDE SEQUENCE [LARGE SCALE GENOMIC DNA]</scope>
    <source>
        <strain evidence="5">KA00185</strain>
    </source>
</reference>
<dbReference type="STRING" id="157687.HMPREF3180_00185"/>
<dbReference type="SUPFAM" id="SSF51395">
    <property type="entry name" value="FMN-linked oxidoreductases"/>
    <property type="match status" value="1"/>
</dbReference>
<evidence type="ECO:0000259" key="3">
    <source>
        <dbReference type="Pfam" id="PF00724"/>
    </source>
</evidence>
<dbReference type="AlphaFoldDB" id="A0A134AQQ2"/>
<feature type="domain" description="NADH:flavin oxidoreductase/NADH oxidase N-terminal" evidence="3">
    <location>
        <begin position="6"/>
        <end position="338"/>
    </location>
</feature>
<comment type="caution">
    <text evidence="4">The sequence shown here is derived from an EMBL/GenBank/DDBJ whole genome shotgun (WGS) entry which is preliminary data.</text>
</comment>
<keyword evidence="2" id="KW-0560">Oxidoreductase</keyword>
<organism evidence="4 5">
    <name type="scientific">Leptotrichia wadei</name>
    <dbReference type="NCBI Taxonomy" id="157687"/>
    <lineage>
        <taxon>Bacteria</taxon>
        <taxon>Fusobacteriati</taxon>
        <taxon>Fusobacteriota</taxon>
        <taxon>Fusobacteriia</taxon>
        <taxon>Fusobacteriales</taxon>
        <taxon>Leptotrichiaceae</taxon>
        <taxon>Leptotrichia</taxon>
    </lineage>
</organism>
<dbReference type="PANTHER" id="PTHR43656:SF2">
    <property type="entry name" value="BINDING OXIDOREDUCTASE, PUTATIVE (AFU_ORTHOLOGUE AFUA_2G08260)-RELATED"/>
    <property type="match status" value="1"/>
</dbReference>
<dbReference type="GO" id="GO:0016491">
    <property type="term" value="F:oxidoreductase activity"/>
    <property type="evidence" value="ECO:0007669"/>
    <property type="project" value="UniProtKB-KW"/>
</dbReference>
<evidence type="ECO:0000256" key="2">
    <source>
        <dbReference type="ARBA" id="ARBA00023002"/>
    </source>
</evidence>
<dbReference type="InterPro" id="IPR001155">
    <property type="entry name" value="OxRdtase_FMN_N"/>
</dbReference>
<dbReference type="GO" id="GO:0010181">
    <property type="term" value="F:FMN binding"/>
    <property type="evidence" value="ECO:0007669"/>
    <property type="project" value="InterPro"/>
</dbReference>
<dbReference type="PANTHER" id="PTHR43656">
    <property type="entry name" value="BINDING OXIDOREDUCTASE, PUTATIVE (AFU_ORTHOLOGUE AFUA_2G08260)-RELATED"/>
    <property type="match status" value="1"/>
</dbReference>
<name>A0A134AQQ2_9FUSO</name>
<evidence type="ECO:0000256" key="1">
    <source>
        <dbReference type="ARBA" id="ARBA00022630"/>
    </source>
</evidence>
<dbReference type="InterPro" id="IPR013785">
    <property type="entry name" value="Aldolase_TIM"/>
</dbReference>
<dbReference type="PATRIC" id="fig|157687.3.peg.188"/>
<dbReference type="InterPro" id="IPR051799">
    <property type="entry name" value="NADH_flavin_oxidoreductase"/>
</dbReference>
<accession>A0A134AQQ2</accession>
<evidence type="ECO:0000313" key="4">
    <source>
        <dbReference type="EMBL" id="KXB70034.1"/>
    </source>
</evidence>
<dbReference type="RefSeq" id="WP_060917260.1">
    <property type="nucleotide sequence ID" value="NZ_KQ960002.1"/>
</dbReference>
<dbReference type="CDD" id="cd04733">
    <property type="entry name" value="OYE_like_2_FMN"/>
    <property type="match status" value="1"/>
</dbReference>
<proteinExistence type="predicted"/>
<dbReference type="OrthoDB" id="9772736at2"/>
<evidence type="ECO:0000313" key="5">
    <source>
        <dbReference type="Proteomes" id="UP000070483"/>
    </source>
</evidence>
<dbReference type="Gene3D" id="3.20.20.70">
    <property type="entry name" value="Aldolase class I"/>
    <property type="match status" value="1"/>
</dbReference>
<dbReference type="EMBL" id="LSDD01000008">
    <property type="protein sequence ID" value="KXB70034.1"/>
    <property type="molecule type" value="Genomic_DNA"/>
</dbReference>